<organism evidence="7 8">
    <name type="scientific">Microlunatus kandeliicorticis</name>
    <dbReference type="NCBI Taxonomy" id="1759536"/>
    <lineage>
        <taxon>Bacteria</taxon>
        <taxon>Bacillati</taxon>
        <taxon>Actinomycetota</taxon>
        <taxon>Actinomycetes</taxon>
        <taxon>Propionibacteriales</taxon>
        <taxon>Propionibacteriaceae</taxon>
        <taxon>Microlunatus</taxon>
    </lineage>
</organism>
<evidence type="ECO:0000256" key="1">
    <source>
        <dbReference type="ARBA" id="ARBA00001946"/>
    </source>
</evidence>
<proteinExistence type="inferred from homology"/>
<dbReference type="InterPro" id="IPR000086">
    <property type="entry name" value="NUDIX_hydrolase_dom"/>
</dbReference>
<dbReference type="Pfam" id="PF00293">
    <property type="entry name" value="NUDIX"/>
    <property type="match status" value="1"/>
</dbReference>
<comment type="cofactor">
    <cofactor evidence="1">
        <name>Mg(2+)</name>
        <dbReference type="ChEBI" id="CHEBI:18420"/>
    </cofactor>
</comment>
<evidence type="ECO:0000313" key="7">
    <source>
        <dbReference type="EMBL" id="MBA8793311.1"/>
    </source>
</evidence>
<dbReference type="CDD" id="cd18876">
    <property type="entry name" value="NUDIX_Hydrolase"/>
    <property type="match status" value="1"/>
</dbReference>
<evidence type="ECO:0000313" key="8">
    <source>
        <dbReference type="Proteomes" id="UP000523079"/>
    </source>
</evidence>
<reference evidence="7 8" key="1">
    <citation type="submission" date="2020-07" db="EMBL/GenBank/DDBJ databases">
        <title>Sequencing the genomes of 1000 actinobacteria strains.</title>
        <authorList>
            <person name="Klenk H.-P."/>
        </authorList>
    </citation>
    <scope>NUCLEOTIDE SEQUENCE [LARGE SCALE GENOMIC DNA]</scope>
    <source>
        <strain evidence="7 8">DSM 100723</strain>
    </source>
</reference>
<dbReference type="EMBL" id="JACGWT010000001">
    <property type="protein sequence ID" value="MBA8793311.1"/>
    <property type="molecule type" value="Genomic_DNA"/>
</dbReference>
<dbReference type="InterPro" id="IPR015797">
    <property type="entry name" value="NUDIX_hydrolase-like_dom_sf"/>
</dbReference>
<keyword evidence="4" id="KW-0460">Magnesium</keyword>
<evidence type="ECO:0000256" key="3">
    <source>
        <dbReference type="ARBA" id="ARBA00022801"/>
    </source>
</evidence>
<keyword evidence="8" id="KW-1185">Reference proteome</keyword>
<dbReference type="AlphaFoldDB" id="A0A7W3IQC9"/>
<dbReference type="PANTHER" id="PTHR43046:SF12">
    <property type="entry name" value="GDP-MANNOSE MANNOSYL HYDROLASE"/>
    <property type="match status" value="1"/>
</dbReference>
<dbReference type="PROSITE" id="PS51462">
    <property type="entry name" value="NUDIX"/>
    <property type="match status" value="1"/>
</dbReference>
<keyword evidence="3 5" id="KW-0378">Hydrolase</keyword>
<feature type="domain" description="Nudix hydrolase" evidence="6">
    <location>
        <begin position="28"/>
        <end position="161"/>
    </location>
</feature>
<evidence type="ECO:0000256" key="2">
    <source>
        <dbReference type="ARBA" id="ARBA00005582"/>
    </source>
</evidence>
<dbReference type="Gene3D" id="3.90.79.10">
    <property type="entry name" value="Nucleoside Triphosphate Pyrophosphohydrolase"/>
    <property type="match status" value="1"/>
</dbReference>
<comment type="caution">
    <text evidence="7">The sequence shown here is derived from an EMBL/GenBank/DDBJ whole genome shotgun (WGS) entry which is preliminary data.</text>
</comment>
<dbReference type="SUPFAM" id="SSF55811">
    <property type="entry name" value="Nudix"/>
    <property type="match status" value="1"/>
</dbReference>
<evidence type="ECO:0000259" key="6">
    <source>
        <dbReference type="PROSITE" id="PS51462"/>
    </source>
</evidence>
<sequence length="170" mass="18125">MGSCAHGAAGPAGERLLGRQEFLATLPRRRLAAGALVRDEQGRFCLVEPTYKPRWILPGGTVETGESPREACAREIVEELGVALPVGRLLVLDPVAPDPPVDPHGALILAYDGGVWDGATIARFRLPGDELRSFRFVDVDEATGLLDAVNHRRVVAALDALRTGTVAELG</sequence>
<dbReference type="PRINTS" id="PR00502">
    <property type="entry name" value="NUDIXFAMILY"/>
</dbReference>
<protein>
    <submittedName>
        <fullName evidence="7">8-oxo-dGTP pyrophosphatase MutT (NUDIX family)</fullName>
    </submittedName>
</protein>
<name>A0A7W3IQC9_9ACTN</name>
<evidence type="ECO:0000256" key="4">
    <source>
        <dbReference type="ARBA" id="ARBA00022842"/>
    </source>
</evidence>
<evidence type="ECO:0000256" key="5">
    <source>
        <dbReference type="RuleBase" id="RU003476"/>
    </source>
</evidence>
<dbReference type="Proteomes" id="UP000523079">
    <property type="component" value="Unassembled WGS sequence"/>
</dbReference>
<dbReference type="RefSeq" id="WP_182558832.1">
    <property type="nucleotide sequence ID" value="NZ_JACGWT010000001.1"/>
</dbReference>
<dbReference type="GO" id="GO:0016787">
    <property type="term" value="F:hydrolase activity"/>
    <property type="evidence" value="ECO:0007669"/>
    <property type="project" value="UniProtKB-KW"/>
</dbReference>
<dbReference type="InterPro" id="IPR020084">
    <property type="entry name" value="NUDIX_hydrolase_CS"/>
</dbReference>
<gene>
    <name evidence="7" type="ORF">FHX74_000905</name>
</gene>
<comment type="similarity">
    <text evidence="2 5">Belongs to the Nudix hydrolase family.</text>
</comment>
<accession>A0A7W3IQC9</accession>
<dbReference type="PANTHER" id="PTHR43046">
    <property type="entry name" value="GDP-MANNOSE MANNOSYL HYDROLASE"/>
    <property type="match status" value="1"/>
</dbReference>
<dbReference type="PROSITE" id="PS00893">
    <property type="entry name" value="NUDIX_BOX"/>
    <property type="match status" value="1"/>
</dbReference>
<dbReference type="InterPro" id="IPR020476">
    <property type="entry name" value="Nudix_hydrolase"/>
</dbReference>